<feature type="chain" id="PRO_5034461986" evidence="2">
    <location>
        <begin position="21"/>
        <end position="180"/>
    </location>
</feature>
<dbReference type="AlphaFoldDB" id="A0A8H3FH79"/>
<accession>A0A8H3FH79</accession>
<evidence type="ECO:0000313" key="4">
    <source>
        <dbReference type="Proteomes" id="UP000664534"/>
    </source>
</evidence>
<proteinExistence type="predicted"/>
<comment type="caution">
    <text evidence="3">The sequence shown here is derived from an EMBL/GenBank/DDBJ whole genome shotgun (WGS) entry which is preliminary data.</text>
</comment>
<organism evidence="3 4">
    <name type="scientific">Imshaugia aleurites</name>
    <dbReference type="NCBI Taxonomy" id="172621"/>
    <lineage>
        <taxon>Eukaryota</taxon>
        <taxon>Fungi</taxon>
        <taxon>Dikarya</taxon>
        <taxon>Ascomycota</taxon>
        <taxon>Pezizomycotina</taxon>
        <taxon>Lecanoromycetes</taxon>
        <taxon>OSLEUM clade</taxon>
        <taxon>Lecanoromycetidae</taxon>
        <taxon>Lecanorales</taxon>
        <taxon>Lecanorineae</taxon>
        <taxon>Parmeliaceae</taxon>
        <taxon>Imshaugia</taxon>
    </lineage>
</organism>
<evidence type="ECO:0000256" key="2">
    <source>
        <dbReference type="SAM" id="SignalP"/>
    </source>
</evidence>
<keyword evidence="1" id="KW-0175">Coiled coil</keyword>
<dbReference type="EMBL" id="CAJPDT010000033">
    <property type="protein sequence ID" value="CAF9923444.1"/>
    <property type="molecule type" value="Genomic_DNA"/>
</dbReference>
<reference evidence="3" key="1">
    <citation type="submission" date="2021-03" db="EMBL/GenBank/DDBJ databases">
        <authorList>
            <person name="Tagirdzhanova G."/>
        </authorList>
    </citation>
    <scope>NUCLEOTIDE SEQUENCE</scope>
</reference>
<keyword evidence="2" id="KW-0732">Signal</keyword>
<gene>
    <name evidence="3" type="ORF">IMSHALPRED_005929</name>
</gene>
<sequence>MKLLPLLVLFECSTPRSSEAPTIRKGIPPNPGCAELRTASSPASNVTTSSEQQDIDERLLHPNEHSLSRAIGEMQLRIRLYHYASPGGDQDWKGDVARLESLAATAYGKGALGWFGMAQCMIEEERASQARIVQQKDIELSRLRGQVDQLRRMCEVLRTSVRGEIRNLRREVAELKGLAP</sequence>
<dbReference type="OrthoDB" id="10380694at2759"/>
<dbReference type="Proteomes" id="UP000664534">
    <property type="component" value="Unassembled WGS sequence"/>
</dbReference>
<evidence type="ECO:0000256" key="1">
    <source>
        <dbReference type="SAM" id="Coils"/>
    </source>
</evidence>
<protein>
    <submittedName>
        <fullName evidence="3">Uncharacterized protein</fullName>
    </submittedName>
</protein>
<feature type="signal peptide" evidence="2">
    <location>
        <begin position="1"/>
        <end position="20"/>
    </location>
</feature>
<evidence type="ECO:0000313" key="3">
    <source>
        <dbReference type="EMBL" id="CAF9923444.1"/>
    </source>
</evidence>
<keyword evidence="4" id="KW-1185">Reference proteome</keyword>
<name>A0A8H3FH79_9LECA</name>
<feature type="coiled-coil region" evidence="1">
    <location>
        <begin position="133"/>
        <end position="178"/>
    </location>
</feature>